<evidence type="ECO:0000313" key="2">
    <source>
        <dbReference type="EMBL" id="GCB23939.1"/>
    </source>
</evidence>
<dbReference type="PANTHER" id="PTHR28218">
    <property type="entry name" value="VPS4-ASSOCIATED PROTEIN 1"/>
    <property type="match status" value="1"/>
</dbReference>
<dbReference type="GO" id="GO:0005768">
    <property type="term" value="C:endosome"/>
    <property type="evidence" value="ECO:0007669"/>
    <property type="project" value="TreeGrafter"/>
</dbReference>
<proteinExistence type="predicted"/>
<dbReference type="InterPro" id="IPR013640">
    <property type="entry name" value="Vfa1"/>
</dbReference>
<sequence>MSMSIQNIWHLRRVADTAAKACYICYKPSSSVLITPDNRDYFYVCPSHLQDRHFCSPIVDTEAVAAKAKEEAMAREIEKVKKEYEEKQQRKKNKDAEKEKEKKDDDNKDKEKDDKSATKKGDEEDKKMQKERDDKIESIKKSTTLSDDSPRVFALHKNFYQMRIDRMRNAEMARRNRQRLQDPSLFPSVPTGGFLRHLQLGVPDTGSRREYISSCVRHCHRALQGERHMSRPSHYVNTETVDTTATLASVLCLVTTPLLLHSSSDDRSALYRHIRHSETHIRPGPLENSHQLDGSPDADYAVSQFRQDTEASRNTLCTALTDSGSTIASRSELPA</sequence>
<comment type="caution">
    <text evidence="2">The sequence shown here is derived from an EMBL/GenBank/DDBJ whole genome shotgun (WGS) entry which is preliminary data.</text>
</comment>
<evidence type="ECO:0000313" key="3">
    <source>
        <dbReference type="Proteomes" id="UP000286921"/>
    </source>
</evidence>
<dbReference type="GO" id="GO:0007034">
    <property type="term" value="P:vacuolar transport"/>
    <property type="evidence" value="ECO:0007669"/>
    <property type="project" value="TreeGrafter"/>
</dbReference>
<name>A0A401KXC1_ASPAW</name>
<feature type="compositionally biased region" description="Basic and acidic residues" evidence="1">
    <location>
        <begin position="83"/>
        <end position="140"/>
    </location>
</feature>
<dbReference type="PANTHER" id="PTHR28218:SF1">
    <property type="entry name" value="VPS4-ASSOCIATED PROTEIN 1"/>
    <property type="match status" value="1"/>
</dbReference>
<dbReference type="AlphaFoldDB" id="A0A401KXC1"/>
<dbReference type="Pfam" id="PF08432">
    <property type="entry name" value="Vfa1"/>
    <property type="match status" value="1"/>
</dbReference>
<accession>A0A401KXC1</accession>
<keyword evidence="3" id="KW-1185">Reference proteome</keyword>
<organism evidence="2 3">
    <name type="scientific">Aspergillus awamori</name>
    <name type="common">Black koji mold</name>
    <dbReference type="NCBI Taxonomy" id="105351"/>
    <lineage>
        <taxon>Eukaryota</taxon>
        <taxon>Fungi</taxon>
        <taxon>Dikarya</taxon>
        <taxon>Ascomycota</taxon>
        <taxon>Pezizomycotina</taxon>
        <taxon>Eurotiomycetes</taxon>
        <taxon>Eurotiomycetidae</taxon>
        <taxon>Eurotiales</taxon>
        <taxon>Aspergillaceae</taxon>
        <taxon>Aspergillus</taxon>
    </lineage>
</organism>
<protein>
    <submittedName>
        <fullName evidence="2">UPF0589 protein C32H8.01c</fullName>
    </submittedName>
</protein>
<dbReference type="Proteomes" id="UP000286921">
    <property type="component" value="Unassembled WGS sequence"/>
</dbReference>
<feature type="region of interest" description="Disordered" evidence="1">
    <location>
        <begin position="83"/>
        <end position="143"/>
    </location>
</feature>
<dbReference type="EMBL" id="BDHI01000015">
    <property type="protein sequence ID" value="GCB23939.1"/>
    <property type="molecule type" value="Genomic_DNA"/>
</dbReference>
<evidence type="ECO:0000256" key="1">
    <source>
        <dbReference type="SAM" id="MobiDB-lite"/>
    </source>
</evidence>
<gene>
    <name evidence="2" type="ORF">AAWM_06824</name>
</gene>
<reference evidence="2 3" key="1">
    <citation type="submission" date="2016-09" db="EMBL/GenBank/DDBJ databases">
        <title>Aspergillus awamori IFM 58123T.</title>
        <authorList>
            <person name="Kusuya Y."/>
            <person name="Shimizu M."/>
            <person name="Takahashi H."/>
            <person name="Yaguchi T."/>
        </authorList>
    </citation>
    <scope>NUCLEOTIDE SEQUENCE [LARGE SCALE GENOMIC DNA]</scope>
    <source>
        <strain evidence="2 3">IFM 58123</strain>
    </source>
</reference>